<evidence type="ECO:0000313" key="2">
    <source>
        <dbReference type="EMBL" id="AAK78495.1"/>
    </source>
</evidence>
<dbReference type="GeneID" id="44997024"/>
<dbReference type="PATRIC" id="fig|272562.8.peg.714"/>
<sequence length="94" mass="10830">MLTHIVFFKLHDKKDVGKVKQILESIEGNVEFARKVKVGIDVVHSKRAYDIALIVKFDSLKDMETYQVHPYHVDVVIKNTKDLIQSSVSVDFED</sequence>
<evidence type="ECO:0000259" key="1">
    <source>
        <dbReference type="PROSITE" id="PS51502"/>
    </source>
</evidence>
<gene>
    <name evidence="2" type="ordered locus">CA_C0515</name>
</gene>
<dbReference type="PIR" id="D96963">
    <property type="entry name" value="D96963"/>
</dbReference>
<dbReference type="eggNOG" id="ENOG5032YE5">
    <property type="taxonomic scope" value="Bacteria"/>
</dbReference>
<accession>Q97LN9</accession>
<keyword evidence="3" id="KW-1185">Reference proteome</keyword>
<dbReference type="PANTHER" id="PTHR37832">
    <property type="entry name" value="BLL2683 PROTEIN"/>
    <property type="match status" value="1"/>
</dbReference>
<dbReference type="PROSITE" id="PS51502">
    <property type="entry name" value="S_R_A_B_BARREL"/>
    <property type="match status" value="1"/>
</dbReference>
<dbReference type="OrthoDB" id="9808130at2"/>
<organism evidence="2 3">
    <name type="scientific">Clostridium acetobutylicum (strain ATCC 824 / DSM 792 / JCM 1419 / IAM 19013 / LMG 5710 / NBRC 13948 / NRRL B-527 / VKM B-1787 / 2291 / W)</name>
    <dbReference type="NCBI Taxonomy" id="272562"/>
    <lineage>
        <taxon>Bacteria</taxon>
        <taxon>Bacillati</taxon>
        <taxon>Bacillota</taxon>
        <taxon>Clostridia</taxon>
        <taxon>Eubacteriales</taxon>
        <taxon>Clostridiaceae</taxon>
        <taxon>Clostridium</taxon>
    </lineage>
</organism>
<dbReference type="Proteomes" id="UP000000814">
    <property type="component" value="Chromosome"/>
</dbReference>
<protein>
    <submittedName>
        <fullName evidence="2">Uncharacterized conserved protein</fullName>
    </submittedName>
</protein>
<dbReference type="RefSeq" id="WP_010963837.1">
    <property type="nucleotide sequence ID" value="NC_003030.1"/>
</dbReference>
<dbReference type="AlphaFoldDB" id="Q97LN9"/>
<dbReference type="STRING" id="272562.CA_C0515"/>
<proteinExistence type="predicted"/>
<name>Q97LN9_CLOAB</name>
<dbReference type="Pfam" id="PF07876">
    <property type="entry name" value="Dabb"/>
    <property type="match status" value="1"/>
</dbReference>
<feature type="domain" description="Stress-response A/B barrel" evidence="1">
    <location>
        <begin position="2"/>
        <end position="92"/>
    </location>
</feature>
<dbReference type="KEGG" id="cac:CA_C0515"/>
<dbReference type="HOGENOM" id="CLU_080664_3_1_9"/>
<dbReference type="PANTHER" id="PTHR37832:SF1">
    <property type="entry name" value="STRESS-RESPONSE A_B BARREL DOMAIN-CONTAINING PROTEIN"/>
    <property type="match status" value="1"/>
</dbReference>
<dbReference type="EMBL" id="AE001437">
    <property type="protein sequence ID" value="AAK78495.1"/>
    <property type="molecule type" value="Genomic_DNA"/>
</dbReference>
<reference evidence="2 3" key="1">
    <citation type="journal article" date="2001" name="J. Bacteriol.">
        <title>Genome sequence and comparative analysis of the solvent-producing bacterium Clostridium acetobutylicum.</title>
        <authorList>
            <person name="Nolling J."/>
            <person name="Breton G."/>
            <person name="Omelchenko M.V."/>
            <person name="Makarova K.S."/>
            <person name="Zeng Q."/>
            <person name="Gibson R."/>
            <person name="Lee H.M."/>
            <person name="Dubois J."/>
            <person name="Qiu D."/>
            <person name="Hitti J."/>
            <person name="Wolf Y.I."/>
            <person name="Tatusov R.L."/>
            <person name="Sabathe F."/>
            <person name="Doucette-Stamm L."/>
            <person name="Soucaille P."/>
            <person name="Daly M.J."/>
            <person name="Bennett G.N."/>
            <person name="Koonin E.V."/>
            <person name="Smith D.R."/>
        </authorList>
    </citation>
    <scope>NUCLEOTIDE SEQUENCE [LARGE SCALE GENOMIC DNA]</scope>
    <source>
        <strain evidence="3">ATCC 824 / DSM 792 / JCM 1419 / LMG 5710 / VKM B-1787</strain>
    </source>
</reference>
<dbReference type="SMART" id="SM00886">
    <property type="entry name" value="Dabb"/>
    <property type="match status" value="1"/>
</dbReference>
<dbReference type="InterPro" id="IPR011008">
    <property type="entry name" value="Dimeric_a/b-barrel"/>
</dbReference>
<dbReference type="SUPFAM" id="SSF54909">
    <property type="entry name" value="Dimeric alpha+beta barrel"/>
    <property type="match status" value="1"/>
</dbReference>
<evidence type="ECO:0000313" key="3">
    <source>
        <dbReference type="Proteomes" id="UP000000814"/>
    </source>
</evidence>
<dbReference type="Gene3D" id="3.30.70.100">
    <property type="match status" value="1"/>
</dbReference>
<dbReference type="InterPro" id="IPR013097">
    <property type="entry name" value="Dabb"/>
</dbReference>